<dbReference type="GO" id="GO:0000981">
    <property type="term" value="F:DNA-binding transcription factor activity, RNA polymerase II-specific"/>
    <property type="evidence" value="ECO:0007669"/>
    <property type="project" value="TreeGrafter"/>
</dbReference>
<proteinExistence type="predicted"/>
<dbReference type="PROSITE" id="PS50157">
    <property type="entry name" value="ZINC_FINGER_C2H2_2"/>
    <property type="match status" value="7"/>
</dbReference>
<evidence type="ECO:0000256" key="10">
    <source>
        <dbReference type="SAM" id="MobiDB-lite"/>
    </source>
</evidence>
<dbReference type="SUPFAM" id="SSF48695">
    <property type="entry name" value="Multiheme cytochromes"/>
    <property type="match status" value="1"/>
</dbReference>
<reference evidence="12" key="1">
    <citation type="submission" date="2020-11" db="EMBL/GenBank/DDBJ databases">
        <authorList>
            <person name="Tran Van P."/>
        </authorList>
    </citation>
    <scope>NUCLEOTIDE SEQUENCE</scope>
</reference>
<evidence type="ECO:0000256" key="5">
    <source>
        <dbReference type="ARBA" id="ARBA00022833"/>
    </source>
</evidence>
<dbReference type="AlphaFoldDB" id="A0A7R8VIM3"/>
<dbReference type="SUPFAM" id="SSF57667">
    <property type="entry name" value="beta-beta-alpha zinc fingers"/>
    <property type="match status" value="4"/>
</dbReference>
<keyword evidence="7" id="KW-0804">Transcription</keyword>
<dbReference type="InterPro" id="IPR013087">
    <property type="entry name" value="Znf_C2H2_type"/>
</dbReference>
<keyword evidence="5" id="KW-0862">Zinc</keyword>
<dbReference type="EMBL" id="OA566687">
    <property type="protein sequence ID" value="CAD7199288.1"/>
    <property type="molecule type" value="Genomic_DNA"/>
</dbReference>
<protein>
    <recommendedName>
        <fullName evidence="11">C2H2-type domain-containing protein</fullName>
    </recommendedName>
</protein>
<keyword evidence="8" id="KW-0539">Nucleus</keyword>
<evidence type="ECO:0000313" key="12">
    <source>
        <dbReference type="EMBL" id="CAD7199288.1"/>
    </source>
</evidence>
<dbReference type="PROSITE" id="PS00028">
    <property type="entry name" value="ZINC_FINGER_C2H2_1"/>
    <property type="match status" value="5"/>
</dbReference>
<dbReference type="SMART" id="SM00355">
    <property type="entry name" value="ZnF_C2H2"/>
    <property type="match status" value="11"/>
</dbReference>
<evidence type="ECO:0000256" key="7">
    <source>
        <dbReference type="ARBA" id="ARBA00023163"/>
    </source>
</evidence>
<dbReference type="Pfam" id="PF00096">
    <property type="entry name" value="zf-C2H2"/>
    <property type="match status" value="4"/>
</dbReference>
<evidence type="ECO:0000259" key="11">
    <source>
        <dbReference type="PROSITE" id="PS50157"/>
    </source>
</evidence>
<evidence type="ECO:0000256" key="2">
    <source>
        <dbReference type="ARBA" id="ARBA00022723"/>
    </source>
</evidence>
<keyword evidence="2" id="KW-0479">Metal-binding</keyword>
<comment type="subcellular location">
    <subcellularLocation>
        <location evidence="1">Nucleus</location>
    </subcellularLocation>
</comment>
<evidence type="ECO:0000256" key="4">
    <source>
        <dbReference type="ARBA" id="ARBA00022771"/>
    </source>
</evidence>
<name>A0A7R8VIM3_TIMDO</name>
<organism evidence="12">
    <name type="scientific">Timema douglasi</name>
    <name type="common">Walking stick</name>
    <dbReference type="NCBI Taxonomy" id="61478"/>
    <lineage>
        <taxon>Eukaryota</taxon>
        <taxon>Metazoa</taxon>
        <taxon>Ecdysozoa</taxon>
        <taxon>Arthropoda</taxon>
        <taxon>Hexapoda</taxon>
        <taxon>Insecta</taxon>
        <taxon>Pterygota</taxon>
        <taxon>Neoptera</taxon>
        <taxon>Polyneoptera</taxon>
        <taxon>Phasmatodea</taxon>
        <taxon>Timematodea</taxon>
        <taxon>Timematoidea</taxon>
        <taxon>Timematidae</taxon>
        <taxon>Timema</taxon>
    </lineage>
</organism>
<keyword evidence="4 9" id="KW-0863">Zinc-finger</keyword>
<feature type="domain" description="C2H2-type" evidence="11">
    <location>
        <begin position="133"/>
        <end position="160"/>
    </location>
</feature>
<evidence type="ECO:0000256" key="1">
    <source>
        <dbReference type="ARBA" id="ARBA00004123"/>
    </source>
</evidence>
<feature type="domain" description="C2H2-type" evidence="11">
    <location>
        <begin position="48"/>
        <end position="70"/>
    </location>
</feature>
<dbReference type="PANTHER" id="PTHR24394">
    <property type="entry name" value="ZINC FINGER PROTEIN"/>
    <property type="match status" value="1"/>
</dbReference>
<evidence type="ECO:0000256" key="8">
    <source>
        <dbReference type="ARBA" id="ARBA00023242"/>
    </source>
</evidence>
<sequence length="583" mass="67195">MIGPRQFEDNREKGNKYAMTNLAQTPLDPKPFQDDIRVESLIESLKYKQCPHCGKRFRFKRHFGKHLEGHKHHDCKLCDTLLSSRQENARHMLERHCIVVASKSLFKCEYCPKKFVKRVTLHNHYKKHLEGQDVCLVCGEFVESAEELKAHQNKHEQDKEWQCEQCDQWFARRQQYLIHMKVELEEVNPHLRGGGVENYLGKTTPSSPDRDSNLALPVLSSQAQHDKRYSVLKSYVVVIPPVNNYNGIQKCDSQGTRYIATELAQIWTTSGYLRATKSTPVNPVEAIFQQSRGFSITRDKSMAPIQWGDPITVDCVSCHSPDQVYYIITLLPIPLCTVCQLMFHTARSYSHHLNSPGHLKKASTDTVTCEKCNKSFRSQKVLSQHTQRVHMTTRVFQCDNCDYSTKCKANLARHNVAIHADRKEFICELCGTAFSTLNTLRDHHTYIHSDQRLFPCELCDKTFKRKSELNRHVKIHSDSRPVKCHCGQSYKCVSHLRRHEQKSHNVAKSKKGKKESSSIDRISSKQSNTAKEMSSGNRQKTNIKLHHDDLASRATHRRDPPQHSPLLGFCEYSYSELQAELVT</sequence>
<evidence type="ECO:0000256" key="6">
    <source>
        <dbReference type="ARBA" id="ARBA00023015"/>
    </source>
</evidence>
<dbReference type="GO" id="GO:0005634">
    <property type="term" value="C:nucleus"/>
    <property type="evidence" value="ECO:0007669"/>
    <property type="project" value="UniProtKB-SubCell"/>
</dbReference>
<feature type="domain" description="C2H2-type" evidence="11">
    <location>
        <begin position="396"/>
        <end position="424"/>
    </location>
</feature>
<feature type="domain" description="C2H2-type" evidence="11">
    <location>
        <begin position="367"/>
        <end position="395"/>
    </location>
</feature>
<evidence type="ECO:0000256" key="3">
    <source>
        <dbReference type="ARBA" id="ARBA00022737"/>
    </source>
</evidence>
<keyword evidence="6" id="KW-0805">Transcription regulation</keyword>
<dbReference type="FunFam" id="3.30.160.60:FF:000744">
    <property type="entry name" value="zinc finger E-box-binding homeobox 1"/>
    <property type="match status" value="1"/>
</dbReference>
<feature type="domain" description="C2H2-type" evidence="11">
    <location>
        <begin position="425"/>
        <end position="453"/>
    </location>
</feature>
<dbReference type="GO" id="GO:0003677">
    <property type="term" value="F:DNA binding"/>
    <property type="evidence" value="ECO:0007669"/>
    <property type="project" value="UniProtKB-KW"/>
</dbReference>
<feature type="compositionally biased region" description="Polar residues" evidence="10">
    <location>
        <begin position="528"/>
        <end position="542"/>
    </location>
</feature>
<feature type="compositionally biased region" description="Basic residues" evidence="10">
    <location>
        <begin position="498"/>
        <end position="513"/>
    </location>
</feature>
<dbReference type="GO" id="GO:0008270">
    <property type="term" value="F:zinc ion binding"/>
    <property type="evidence" value="ECO:0007669"/>
    <property type="project" value="UniProtKB-KW"/>
</dbReference>
<dbReference type="InterPro" id="IPR036280">
    <property type="entry name" value="Multihaem_cyt_sf"/>
</dbReference>
<feature type="region of interest" description="Disordered" evidence="10">
    <location>
        <begin position="498"/>
        <end position="565"/>
    </location>
</feature>
<keyword evidence="3" id="KW-0677">Repeat</keyword>
<evidence type="ECO:0000256" key="9">
    <source>
        <dbReference type="PROSITE-ProRule" id="PRU00042"/>
    </source>
</evidence>
<dbReference type="PANTHER" id="PTHR24394:SF48">
    <property type="entry name" value="ZINC FINGER PROTEIN 771"/>
    <property type="match status" value="1"/>
</dbReference>
<gene>
    <name evidence="12" type="ORF">TDIB3V08_LOCUS5543</name>
</gene>
<feature type="compositionally biased region" description="Basic and acidic residues" evidence="10">
    <location>
        <begin position="545"/>
        <end position="561"/>
    </location>
</feature>
<dbReference type="Gene3D" id="3.30.160.60">
    <property type="entry name" value="Classic Zinc Finger"/>
    <property type="match status" value="4"/>
</dbReference>
<dbReference type="InterPro" id="IPR036236">
    <property type="entry name" value="Znf_C2H2_sf"/>
</dbReference>
<feature type="domain" description="C2H2-type" evidence="11">
    <location>
        <begin position="454"/>
        <end position="481"/>
    </location>
</feature>
<feature type="domain" description="C2H2-type" evidence="11">
    <location>
        <begin position="106"/>
        <end position="133"/>
    </location>
</feature>
<accession>A0A7R8VIM3</accession>